<evidence type="ECO:0000313" key="4">
    <source>
        <dbReference type="Proteomes" id="UP001148184"/>
    </source>
</evidence>
<dbReference type="Proteomes" id="UP001148184">
    <property type="component" value="Unassembled WGS sequence"/>
</dbReference>
<dbReference type="PANTHER" id="PTHR37423">
    <property type="entry name" value="SOLUBLE LYTIC MUREIN TRANSGLYCOSYLASE-RELATED"/>
    <property type="match status" value="1"/>
</dbReference>
<dbReference type="InterPro" id="IPR008258">
    <property type="entry name" value="Transglycosylase_SLT_dom_1"/>
</dbReference>
<reference evidence="3 4" key="1">
    <citation type="submission" date="2022-05" db="EMBL/GenBank/DDBJ databases">
        <title>Novel Pseudomonas spp. Isolated from a Rainbow Trout Aquaculture Facility.</title>
        <authorList>
            <person name="Testerman T."/>
            <person name="Graf J."/>
        </authorList>
    </citation>
    <scope>NUCLEOTIDE SEQUENCE [LARGE SCALE GENOMIC DNA]</scope>
    <source>
        <strain evidence="3 4">ID1025</strain>
    </source>
</reference>
<dbReference type="InterPro" id="IPR023346">
    <property type="entry name" value="Lysozyme-like_dom_sf"/>
</dbReference>
<organism evidence="3 4">
    <name type="scientific">Pseudomonas rubra</name>
    <dbReference type="NCBI Taxonomy" id="2942627"/>
    <lineage>
        <taxon>Bacteria</taxon>
        <taxon>Pseudomonadati</taxon>
        <taxon>Pseudomonadota</taxon>
        <taxon>Gammaproteobacteria</taxon>
        <taxon>Pseudomonadales</taxon>
        <taxon>Pseudomonadaceae</taxon>
        <taxon>Pseudomonas</taxon>
    </lineage>
</organism>
<gene>
    <name evidence="3" type="ORF">M5G17_09160</name>
</gene>
<keyword evidence="4" id="KW-1185">Reference proteome</keyword>
<dbReference type="RefSeq" id="WP_273892613.1">
    <property type="nucleotide sequence ID" value="NZ_JAMDGP010000015.1"/>
</dbReference>
<dbReference type="SUPFAM" id="SSF53955">
    <property type="entry name" value="Lysozyme-like"/>
    <property type="match status" value="1"/>
</dbReference>
<accession>A0ABT5P6C9</accession>
<dbReference type="Gene3D" id="1.10.530.10">
    <property type="match status" value="1"/>
</dbReference>
<proteinExistence type="inferred from homology"/>
<sequence length="1367" mass="148063">MTVKDYAAVKAAGTPYDAMIRQEADRQGISYDFMHKLIFNESSFDPAAKSPTGPLGLGQMTELTGKAYGLMTPEDRMNPAKAIPAIARHLKDLSGAYKGDLLKTALAYNQGQGRLGSPQLAALDSGDFSKISPEGQNYMRKLLDVSGESPSRRFFDAQEVTNPGIHPKAEAVPFEEAIQGVTAHNKIGHELPELGQLDLPGGTAPQTQQDFQTLSNIIGPKEKGTFEGLGDSVAANLATSPVGTLLRYGTMEDADPLEWVKPNDTSNWTTEDYDMIRREGVDPQFFSFVQDFAKGNRANLPNAIAMAKENQEYQRRINGTGGGAQIVGGFAGAGLDPLTYTPLPGTTGLRLVSRVAQGALYSGAAAVASEGLRENITGIEGHYGTALVGGALFGAGATAVFDKALRAAPKVERVDLPDDQLEAILARHGEASEKNLYDLHWEDDAANEFAAPSIRLEARETARQLGEEDPTRYPWREGEEPKNAAGVDYVDHPSEPGAVRLRDGSILSATNPLNPKLLSEAAEVVPERAAKGVTMGGFTEIGYTLNRSENPEVLAIGSQLFRSPTGTVSGSNGKFGATASDIIERIQGQDHVTYNTMSEQVLEAIKDPSYALTPGGREVHIDRAYRRVAEAIEDQSGNKLAQLTDGERKLMDTVRKHYDRKADLLASPAQFGNRNARPILPETRHAGSYIPNVYSSAAKLLQVQRLGGEEGLQHAIMESWLASYAARPAVKTRVDNLLKDKVDELLGERVTALSKPKGKQPAPAVDTKVMREEILKEQVEDYARRKAFGIAKTDDHNGSNLLNLDTQGSIPDSAGLGVNNFLEGRHLFDSDMAVPLSDGSTFAVNDLREFNLSRITPSYDRRVNGDIGIMGATGRSTAELVNDIGRVKANSKAERAALEDAVKILTGRARRDVEGTLATAARSLADLSFFAKNAYMGVQSITEVAGMVTKGHTHMLLKGIPLLRDMSQWGSKISAKDLSDMHSMVFGRELDNHIRPTRSDIVERLRDEAGASPLAANVMGSIKFATQELSARSPFTKFLTESSNYIADAGRQGVLSDFVDHAIAGRESGLFSPQRLKSMSITPEQFEGMKDLIKTYVKRQKDGSYKLTDRAAFQRDPRTMDLWRMGDKIADETILRPHKLSSADTVAYGAGIKTAMQFKNFTMRSVNSRLIRGFHDSTKNGRAIDQTMQAVLSTGLALSAYMAMKYSQASGMPKDQREPFLQQALDPKMLAYAALSRSSHIGAPLGLANIVAAPLGFDQAAMVRSSILPRGPKEQRDPGAMKYSATKDDRITGVLGKVAEQVPAYGVLASAGQVGYNAFGASGTDSRRADQEYMTGVFNGLRGLVPNDPVSQKLLLMIMESQGVEIR</sequence>
<dbReference type="PANTHER" id="PTHR37423:SF2">
    <property type="entry name" value="MEMBRANE-BOUND LYTIC MUREIN TRANSGLYCOSYLASE C"/>
    <property type="match status" value="1"/>
</dbReference>
<evidence type="ECO:0000259" key="2">
    <source>
        <dbReference type="Pfam" id="PF01464"/>
    </source>
</evidence>
<evidence type="ECO:0000313" key="3">
    <source>
        <dbReference type="EMBL" id="MDD1013846.1"/>
    </source>
</evidence>
<feature type="domain" description="Transglycosylase SLT" evidence="2">
    <location>
        <begin position="19"/>
        <end position="117"/>
    </location>
</feature>
<name>A0ABT5P6C9_9PSED</name>
<protein>
    <submittedName>
        <fullName evidence="3">Transglycosylase SLT domain-containing protein</fullName>
    </submittedName>
</protein>
<dbReference type="EMBL" id="JAMDGZ010000018">
    <property type="protein sequence ID" value="MDD1013846.1"/>
    <property type="molecule type" value="Genomic_DNA"/>
</dbReference>
<comment type="caution">
    <text evidence="3">The sequence shown here is derived from an EMBL/GenBank/DDBJ whole genome shotgun (WGS) entry which is preliminary data.</text>
</comment>
<evidence type="ECO:0000256" key="1">
    <source>
        <dbReference type="ARBA" id="ARBA00007734"/>
    </source>
</evidence>
<comment type="similarity">
    <text evidence="1">Belongs to the transglycosylase Slt family.</text>
</comment>
<dbReference type="CDD" id="cd00254">
    <property type="entry name" value="LT-like"/>
    <property type="match status" value="1"/>
</dbReference>
<dbReference type="Pfam" id="PF01464">
    <property type="entry name" value="SLT"/>
    <property type="match status" value="1"/>
</dbReference>